<dbReference type="InterPro" id="IPR000261">
    <property type="entry name" value="EH_dom"/>
</dbReference>
<dbReference type="OrthoDB" id="10045710at2759"/>
<keyword evidence="4" id="KW-1185">Reference proteome</keyword>
<feature type="compositionally biased region" description="Pro residues" evidence="1">
    <location>
        <begin position="349"/>
        <end position="358"/>
    </location>
</feature>
<feature type="region of interest" description="Disordered" evidence="1">
    <location>
        <begin position="111"/>
        <end position="154"/>
    </location>
</feature>
<sequence length="560" mass="61706">MASSTPVLDQRVPPHFSSYQTNAAGTALQAATAAFRAGPSRSSSPAPTSRSGVAKNVNHGVLDTGIHPDDGSEAPPEVGSVKDKIGRYTARSQQAGAQEALGDVRRNTAPFRSQSPQQIAARFAAEHSSVQRRSSTATGRTMHETHHIGSDDTLDLKALAAELIKNSEAQDKLVQKPSPDSSALPSRDLSIRRKPVMHSSNISAEPSQVTTRSRPTPPAPRKTGSVMSRPRSVESTSIGARSNEVKAVLEPLSSQSSIRSVDLSSLSEGPPPMLPPRPGESAALKNGRSHRTLLKDKEIPRRPLSPSTSSIYSRSHNNSRSSLSGMTEDAISDAIVASSLASSRAPPTRKLPPPPPPQRRTSTHSLLHRHASRREASQSPSPASALRRTLRDPVKSDDEDDDHHRHRKHILRKHPHKHHEGDRKRWRSEITEKERKRYEGVWAANKGLVVPTQQEVDKQCSPKDPLRHRWPSNASEMVANVVVRDIWSRSRLQFFVLEQIWDLVDSQKIGLLTREEFVVGMWLIDQQLKGHKLPARVPDSVWGSVRRVPGIILRDIEFHS</sequence>
<evidence type="ECO:0000313" key="4">
    <source>
        <dbReference type="Proteomes" id="UP000325780"/>
    </source>
</evidence>
<gene>
    <name evidence="3" type="ORF">BDV25DRAFT_161650</name>
</gene>
<feature type="compositionally biased region" description="Basic residues" evidence="1">
    <location>
        <begin position="404"/>
        <end position="418"/>
    </location>
</feature>
<dbReference type="SMART" id="SM00027">
    <property type="entry name" value="EH"/>
    <property type="match status" value="1"/>
</dbReference>
<feature type="region of interest" description="Disordered" evidence="1">
    <location>
        <begin position="1"/>
        <end position="80"/>
    </location>
</feature>
<dbReference type="EMBL" id="ML742240">
    <property type="protein sequence ID" value="KAE8146823.1"/>
    <property type="molecule type" value="Genomic_DNA"/>
</dbReference>
<dbReference type="InterPro" id="IPR011992">
    <property type="entry name" value="EF-hand-dom_pair"/>
</dbReference>
<feature type="compositionally biased region" description="Basic and acidic residues" evidence="1">
    <location>
        <begin position="141"/>
        <end position="150"/>
    </location>
</feature>
<feature type="compositionally biased region" description="Basic and acidic residues" evidence="1">
    <location>
        <begin position="419"/>
        <end position="428"/>
    </location>
</feature>
<feature type="region of interest" description="Disordered" evidence="1">
    <location>
        <begin position="167"/>
        <end position="428"/>
    </location>
</feature>
<feature type="domain" description="EH" evidence="2">
    <location>
        <begin position="484"/>
        <end position="548"/>
    </location>
</feature>
<feature type="compositionally biased region" description="Low complexity" evidence="1">
    <location>
        <begin position="307"/>
        <end position="324"/>
    </location>
</feature>
<dbReference type="CDD" id="cd00052">
    <property type="entry name" value="EH"/>
    <property type="match status" value="1"/>
</dbReference>
<evidence type="ECO:0000259" key="2">
    <source>
        <dbReference type="PROSITE" id="PS50031"/>
    </source>
</evidence>
<evidence type="ECO:0000313" key="3">
    <source>
        <dbReference type="EMBL" id="KAE8146823.1"/>
    </source>
</evidence>
<feature type="compositionally biased region" description="Pro residues" evidence="1">
    <location>
        <begin position="269"/>
        <end position="278"/>
    </location>
</feature>
<feature type="compositionally biased region" description="Low complexity" evidence="1">
    <location>
        <begin position="21"/>
        <end position="51"/>
    </location>
</feature>
<dbReference type="SUPFAM" id="SSF47473">
    <property type="entry name" value="EF-hand"/>
    <property type="match status" value="1"/>
</dbReference>
<protein>
    <recommendedName>
        <fullName evidence="2">EH domain-containing protein</fullName>
    </recommendedName>
</protein>
<reference evidence="3 4" key="1">
    <citation type="submission" date="2019-04" db="EMBL/GenBank/DDBJ databases">
        <title>Friends and foes A comparative genomics study of 23 Aspergillus species from section Flavi.</title>
        <authorList>
            <consortium name="DOE Joint Genome Institute"/>
            <person name="Kjaerbolling I."/>
            <person name="Vesth T."/>
            <person name="Frisvad J.C."/>
            <person name="Nybo J.L."/>
            <person name="Theobald S."/>
            <person name="Kildgaard S."/>
            <person name="Isbrandt T."/>
            <person name="Kuo A."/>
            <person name="Sato A."/>
            <person name="Lyhne E.K."/>
            <person name="Kogle M.E."/>
            <person name="Wiebenga A."/>
            <person name="Kun R.S."/>
            <person name="Lubbers R.J."/>
            <person name="Makela M.R."/>
            <person name="Barry K."/>
            <person name="Chovatia M."/>
            <person name="Clum A."/>
            <person name="Daum C."/>
            <person name="Haridas S."/>
            <person name="He G."/>
            <person name="LaButti K."/>
            <person name="Lipzen A."/>
            <person name="Mondo S."/>
            <person name="Riley R."/>
            <person name="Salamov A."/>
            <person name="Simmons B.A."/>
            <person name="Magnuson J.K."/>
            <person name="Henrissat B."/>
            <person name="Mortensen U.H."/>
            <person name="Larsen T.O."/>
            <person name="Devries R.P."/>
            <person name="Grigoriev I.V."/>
            <person name="Machida M."/>
            <person name="Baker S.E."/>
            <person name="Andersen M.R."/>
        </authorList>
    </citation>
    <scope>NUCLEOTIDE SEQUENCE [LARGE SCALE GENOMIC DNA]</scope>
    <source>
        <strain evidence="3 4">IBT 18842</strain>
    </source>
</reference>
<dbReference type="AlphaFoldDB" id="A0A5N6TKF3"/>
<organism evidence="3 4">
    <name type="scientific">Aspergillus avenaceus</name>
    <dbReference type="NCBI Taxonomy" id="36643"/>
    <lineage>
        <taxon>Eukaryota</taxon>
        <taxon>Fungi</taxon>
        <taxon>Dikarya</taxon>
        <taxon>Ascomycota</taxon>
        <taxon>Pezizomycotina</taxon>
        <taxon>Eurotiomycetes</taxon>
        <taxon>Eurotiomycetidae</taxon>
        <taxon>Eurotiales</taxon>
        <taxon>Aspergillaceae</taxon>
        <taxon>Aspergillus</taxon>
        <taxon>Aspergillus subgen. Circumdati</taxon>
    </lineage>
</organism>
<feature type="compositionally biased region" description="Low complexity" evidence="1">
    <location>
        <begin position="252"/>
        <end position="268"/>
    </location>
</feature>
<feature type="compositionally biased region" description="Polar residues" evidence="1">
    <location>
        <begin position="198"/>
        <end position="209"/>
    </location>
</feature>
<accession>A0A5N6TKF3</accession>
<evidence type="ECO:0000256" key="1">
    <source>
        <dbReference type="SAM" id="MobiDB-lite"/>
    </source>
</evidence>
<proteinExistence type="predicted"/>
<name>A0A5N6TKF3_ASPAV</name>
<dbReference type="PROSITE" id="PS50031">
    <property type="entry name" value="EH"/>
    <property type="match status" value="1"/>
</dbReference>
<dbReference type="Pfam" id="PF12763">
    <property type="entry name" value="EH"/>
    <property type="match status" value="1"/>
</dbReference>
<dbReference type="Proteomes" id="UP000325780">
    <property type="component" value="Unassembled WGS sequence"/>
</dbReference>
<dbReference type="Gene3D" id="1.10.238.10">
    <property type="entry name" value="EF-hand"/>
    <property type="match status" value="1"/>
</dbReference>